<organism evidence="6 7">
    <name type="scientific">Corynebacterium casei LMG S-19264</name>
    <dbReference type="NCBI Taxonomy" id="1285583"/>
    <lineage>
        <taxon>Bacteria</taxon>
        <taxon>Bacillati</taxon>
        <taxon>Actinomycetota</taxon>
        <taxon>Actinomycetes</taxon>
        <taxon>Mycobacteriales</taxon>
        <taxon>Corynebacteriaceae</taxon>
        <taxon>Corynebacterium</taxon>
    </lineage>
</organism>
<evidence type="ECO:0008006" key="8">
    <source>
        <dbReference type="Google" id="ProtNLM"/>
    </source>
</evidence>
<dbReference type="InterPro" id="IPR000675">
    <property type="entry name" value="Cutinase/axe"/>
</dbReference>
<dbReference type="InterPro" id="IPR029058">
    <property type="entry name" value="AB_hydrolase_fold"/>
</dbReference>
<keyword evidence="7" id="KW-1185">Reference proteome</keyword>
<keyword evidence="5" id="KW-0732">Signal</keyword>
<feature type="signal peptide" evidence="5">
    <location>
        <begin position="1"/>
        <end position="25"/>
    </location>
</feature>
<keyword evidence="3" id="KW-0378">Hydrolase</keyword>
<evidence type="ECO:0000313" key="6">
    <source>
        <dbReference type="EMBL" id="AHI19434.1"/>
    </source>
</evidence>
<dbReference type="PANTHER" id="PTHR33630">
    <property type="entry name" value="CUTINASE RV1984C-RELATED-RELATED"/>
    <property type="match status" value="1"/>
</dbReference>
<reference evidence="7" key="1">
    <citation type="submission" date="2013-02" db="EMBL/GenBank/DDBJ databases">
        <title>The complete genome sequence of Corynebacterium casei LMG S-19264 (=DSM 44701).</title>
        <authorList>
            <person name="Ruckert C."/>
            <person name="Albersmeier A."/>
            <person name="Kalinowski J."/>
        </authorList>
    </citation>
    <scope>NUCLEOTIDE SEQUENCE [LARGE SCALE GENOMIC DNA]</scope>
    <source>
        <strain evidence="7">LMG S-19264</strain>
    </source>
</reference>
<evidence type="ECO:0000256" key="3">
    <source>
        <dbReference type="ARBA" id="ARBA00022801"/>
    </source>
</evidence>
<dbReference type="RefSeq" id="WP_025387231.1">
    <property type="nucleotide sequence ID" value="NZ_CP004350.1"/>
</dbReference>
<evidence type="ECO:0000313" key="7">
    <source>
        <dbReference type="Proteomes" id="UP000019226"/>
    </source>
</evidence>
<proteinExistence type="inferred from homology"/>
<evidence type="ECO:0000256" key="4">
    <source>
        <dbReference type="ARBA" id="ARBA00023157"/>
    </source>
</evidence>
<dbReference type="Proteomes" id="UP000019226">
    <property type="component" value="Chromosome"/>
</dbReference>
<dbReference type="SMART" id="SM01110">
    <property type="entry name" value="Cutinase"/>
    <property type="match status" value="1"/>
</dbReference>
<name>A0ABN4CAH2_9CORY</name>
<protein>
    <recommendedName>
        <fullName evidence="8">PE-PPE domain-containing protein</fullName>
    </recommendedName>
</protein>
<feature type="chain" id="PRO_5046063444" description="PE-PPE domain-containing protein" evidence="5">
    <location>
        <begin position="26"/>
        <end position="297"/>
    </location>
</feature>
<dbReference type="Gene3D" id="3.40.50.1820">
    <property type="entry name" value="alpha/beta hydrolase"/>
    <property type="match status" value="1"/>
</dbReference>
<sequence>MKSVRALITAAAAALSLAFIPQATATAQEHCPAVVAVAARGSGQNTNISPTWYGGPRPSNGWEGETIRAFLQTAEGRYQATHGGNSLMKDVHVLGLSPNVYPATYPEYEVPNVAAPETVMDMLRIAYRYAAPVVNTAVSALGQFRYSVETGQAGVMQAIGHYENSTGCKPGYVLIGYSQGAMILAGHEKQLANRGQLAGVVYMGNPMTNRNDPYTVGVPNASGILGDMPNNTVASKGTNNRINYCLPLDGVCNATVGTLRASEGNGGYHGRYFLRGSQWDAQVADVFGRFVDQRRYG</sequence>
<dbReference type="PANTHER" id="PTHR33630:SF9">
    <property type="entry name" value="CUTINASE 4"/>
    <property type="match status" value="1"/>
</dbReference>
<accession>A0ABN4CAH2</accession>
<gene>
    <name evidence="6" type="ORF">CCASEI_04280</name>
</gene>
<evidence type="ECO:0000256" key="2">
    <source>
        <dbReference type="ARBA" id="ARBA00022487"/>
    </source>
</evidence>
<dbReference type="SUPFAM" id="SSF53474">
    <property type="entry name" value="alpha/beta-Hydrolases"/>
    <property type="match status" value="1"/>
</dbReference>
<dbReference type="GeneID" id="82877027"/>
<dbReference type="EMBL" id="CP004350">
    <property type="protein sequence ID" value="AHI19434.1"/>
    <property type="molecule type" value="Genomic_DNA"/>
</dbReference>
<dbReference type="Pfam" id="PF01083">
    <property type="entry name" value="Cutinase"/>
    <property type="match status" value="1"/>
</dbReference>
<evidence type="ECO:0000256" key="5">
    <source>
        <dbReference type="SAM" id="SignalP"/>
    </source>
</evidence>
<keyword evidence="4" id="KW-1015">Disulfide bond</keyword>
<evidence type="ECO:0000256" key="1">
    <source>
        <dbReference type="ARBA" id="ARBA00007534"/>
    </source>
</evidence>
<comment type="similarity">
    <text evidence="1">Belongs to the cutinase family.</text>
</comment>
<keyword evidence="2" id="KW-0719">Serine esterase</keyword>